<dbReference type="SUPFAM" id="SSF81296">
    <property type="entry name" value="E set domains"/>
    <property type="match status" value="2"/>
</dbReference>
<evidence type="ECO:0000256" key="2">
    <source>
        <dbReference type="ARBA" id="ARBA00022606"/>
    </source>
</evidence>
<keyword evidence="5" id="KW-1185">Reference proteome</keyword>
<sequence length="493" mass="56019">MPTSCTFQLDRLNPVYNSGEYIKGRILLKTDKVKRVNAVYVSLEGEAKVQWSISGKETANYFGHQQYLHSRASVFDNTEFSAGTHIYVLTLRIPQDCPSSCAGPYGYIAYHMSLVIDKPRSFNEVFRQPITVVQTLDLNINPDYSLSLNEESMKYLCRWPCSSGPLNFRLSLPYAGYTPGQYIKFQLELDNQSPHYDVWAVEASLKQHFVFLARKPLKRNYHSKTLYKMVIEERTLRLSKRLYEACVYVPINTPRSTLNLNYIVFLHYSLQVKLKTGCFHYDAEISLPVIIGTTPIREFLAEQRALEGQSNAADGNRAWGAEVCRGLVTTQPTLRLQQELNNLLNYTIITQRDDLNKLEEQRKKKKNDDDPPSYDSCLPPSFSYATLGSRDTLDSTEPMPKGSKRSSVHLPPFPSYNTFSNPTDSLLDATGAYQGSYGSLGTNQTGRSLDTLEILSVRDEPDNDEDDIHEIETTQVQIENVAETNEPSMNRMS</sequence>
<dbReference type="InterPro" id="IPR011022">
    <property type="entry name" value="Arrestin_C-like"/>
</dbReference>
<feature type="compositionally biased region" description="Basic and acidic residues" evidence="3">
    <location>
        <begin position="360"/>
        <end position="369"/>
    </location>
</feature>
<dbReference type="GeneID" id="119644130"/>
<evidence type="ECO:0000313" key="6">
    <source>
        <dbReference type="RefSeq" id="XP_037899587.1"/>
    </source>
</evidence>
<dbReference type="AlphaFoldDB" id="A0A9C5ZMJ7"/>
<reference evidence="6" key="1">
    <citation type="submission" date="2025-08" db="UniProtKB">
        <authorList>
            <consortium name="RefSeq"/>
        </authorList>
    </citation>
    <scope>IDENTIFICATION</scope>
    <source>
        <tissue evidence="6">Whole body pupa</tissue>
    </source>
</reference>
<dbReference type="InterPro" id="IPR050357">
    <property type="entry name" value="Arrestin_domain-protein"/>
</dbReference>
<dbReference type="SMART" id="SM01017">
    <property type="entry name" value="Arrestin_C"/>
    <property type="match status" value="1"/>
</dbReference>
<dbReference type="GO" id="GO:0005737">
    <property type="term" value="C:cytoplasm"/>
    <property type="evidence" value="ECO:0007669"/>
    <property type="project" value="TreeGrafter"/>
</dbReference>
<dbReference type="Pfam" id="PF02752">
    <property type="entry name" value="Arrestin_C"/>
    <property type="match status" value="1"/>
</dbReference>
<dbReference type="InterPro" id="IPR011021">
    <property type="entry name" value="Arrestin-like_N"/>
</dbReference>
<keyword evidence="2" id="KW-0716">Sensory transduction</keyword>
<evidence type="ECO:0000256" key="3">
    <source>
        <dbReference type="SAM" id="MobiDB-lite"/>
    </source>
</evidence>
<dbReference type="RefSeq" id="XP_037899587.1">
    <property type="nucleotide sequence ID" value="XM_038043659.1"/>
</dbReference>
<dbReference type="PANTHER" id="PTHR11188">
    <property type="entry name" value="ARRESTIN DOMAIN CONTAINING PROTEIN"/>
    <property type="match status" value="1"/>
</dbReference>
<protein>
    <submittedName>
        <fullName evidence="6">Arrestin domain-containing protein 3-like</fullName>
    </submittedName>
</protein>
<organism evidence="5 6">
    <name type="scientific">Glossina fuscipes</name>
    <dbReference type="NCBI Taxonomy" id="7396"/>
    <lineage>
        <taxon>Eukaryota</taxon>
        <taxon>Metazoa</taxon>
        <taxon>Ecdysozoa</taxon>
        <taxon>Arthropoda</taxon>
        <taxon>Hexapoda</taxon>
        <taxon>Insecta</taxon>
        <taxon>Pterygota</taxon>
        <taxon>Neoptera</taxon>
        <taxon>Endopterygota</taxon>
        <taxon>Diptera</taxon>
        <taxon>Brachycera</taxon>
        <taxon>Muscomorpha</taxon>
        <taxon>Hippoboscoidea</taxon>
        <taxon>Glossinidae</taxon>
        <taxon>Glossina</taxon>
    </lineage>
</organism>
<name>A0A9C5ZMJ7_9MUSC</name>
<dbReference type="Gene3D" id="2.60.40.640">
    <property type="match status" value="2"/>
</dbReference>
<evidence type="ECO:0000313" key="5">
    <source>
        <dbReference type="Proteomes" id="UP000092443"/>
    </source>
</evidence>
<feature type="domain" description="Arrestin C-terminal-like" evidence="4">
    <location>
        <begin position="162"/>
        <end position="296"/>
    </location>
</feature>
<evidence type="ECO:0000256" key="1">
    <source>
        <dbReference type="ARBA" id="ARBA00005298"/>
    </source>
</evidence>
<comment type="similarity">
    <text evidence="1">Belongs to the arrestin family.</text>
</comment>
<accession>A0A9C5ZMJ7</accession>
<dbReference type="Pfam" id="PF00339">
    <property type="entry name" value="Arrestin_N"/>
    <property type="match status" value="1"/>
</dbReference>
<feature type="region of interest" description="Disordered" evidence="3">
    <location>
        <begin position="360"/>
        <end position="416"/>
    </location>
</feature>
<proteinExistence type="inferred from homology"/>
<dbReference type="InterPro" id="IPR014752">
    <property type="entry name" value="Arrestin-like_C"/>
</dbReference>
<dbReference type="GO" id="GO:0015031">
    <property type="term" value="P:protein transport"/>
    <property type="evidence" value="ECO:0007669"/>
    <property type="project" value="TreeGrafter"/>
</dbReference>
<gene>
    <name evidence="6" type="primary">LOC119644130</name>
</gene>
<dbReference type="Proteomes" id="UP000092443">
    <property type="component" value="Unplaced"/>
</dbReference>
<dbReference type="InterPro" id="IPR014756">
    <property type="entry name" value="Ig_E-set"/>
</dbReference>
<evidence type="ECO:0000259" key="4">
    <source>
        <dbReference type="SMART" id="SM01017"/>
    </source>
</evidence>
<dbReference type="KEGG" id="gfs:119644130"/>
<dbReference type="PANTHER" id="PTHR11188:SF167">
    <property type="entry name" value="ARRESTIN C-TERMINAL-LIKE DOMAIN-CONTAINING PROTEIN-RELATED"/>
    <property type="match status" value="1"/>
</dbReference>